<dbReference type="EMBL" id="JBJJXI010000066">
    <property type="protein sequence ID" value="KAL3397268.1"/>
    <property type="molecule type" value="Genomic_DNA"/>
</dbReference>
<comment type="caution">
    <text evidence="1">The sequence shown here is derived from an EMBL/GenBank/DDBJ whole genome shotgun (WGS) entry which is preliminary data.</text>
</comment>
<accession>A0ABD2WW26</accession>
<organism evidence="1 2">
    <name type="scientific">Trichogramma kaykai</name>
    <dbReference type="NCBI Taxonomy" id="54128"/>
    <lineage>
        <taxon>Eukaryota</taxon>
        <taxon>Metazoa</taxon>
        <taxon>Ecdysozoa</taxon>
        <taxon>Arthropoda</taxon>
        <taxon>Hexapoda</taxon>
        <taxon>Insecta</taxon>
        <taxon>Pterygota</taxon>
        <taxon>Neoptera</taxon>
        <taxon>Endopterygota</taxon>
        <taxon>Hymenoptera</taxon>
        <taxon>Apocrita</taxon>
        <taxon>Proctotrupomorpha</taxon>
        <taxon>Chalcidoidea</taxon>
        <taxon>Trichogrammatidae</taxon>
        <taxon>Trichogramma</taxon>
    </lineage>
</organism>
<evidence type="ECO:0000313" key="2">
    <source>
        <dbReference type="Proteomes" id="UP001627154"/>
    </source>
</evidence>
<evidence type="ECO:0000313" key="1">
    <source>
        <dbReference type="EMBL" id="KAL3397268.1"/>
    </source>
</evidence>
<keyword evidence="2" id="KW-1185">Reference proteome</keyword>
<dbReference type="Proteomes" id="UP001627154">
    <property type="component" value="Unassembled WGS sequence"/>
</dbReference>
<name>A0ABD2WW26_9HYME</name>
<reference evidence="1 2" key="1">
    <citation type="journal article" date="2024" name="bioRxiv">
        <title>A reference genome for Trichogramma kaykai: A tiny desert-dwelling parasitoid wasp with competing sex-ratio distorters.</title>
        <authorList>
            <person name="Culotta J."/>
            <person name="Lindsey A.R."/>
        </authorList>
    </citation>
    <scope>NUCLEOTIDE SEQUENCE [LARGE SCALE GENOMIC DNA]</scope>
    <source>
        <strain evidence="1 2">KSX58</strain>
    </source>
</reference>
<gene>
    <name evidence="1" type="ORF">TKK_008840</name>
</gene>
<sequence length="110" mass="12784">MEVLPGLRVCASLSPAERVDFVFYTAKYSTFYHRTYKPCTWLLALSRGIPQRLKNIRKLRSGPIFAFSKTAPEMINYLLVAFELKYGDKMEKMSTPTIDLCFSLESIQFW</sequence>
<dbReference type="AlphaFoldDB" id="A0ABD2WW26"/>
<protein>
    <submittedName>
        <fullName evidence="1">Uncharacterized protein</fullName>
    </submittedName>
</protein>
<proteinExistence type="predicted"/>